<organism evidence="5 6">
    <name type="scientific">Gnomoniopsis smithogilvyi</name>
    <dbReference type="NCBI Taxonomy" id="1191159"/>
    <lineage>
        <taxon>Eukaryota</taxon>
        <taxon>Fungi</taxon>
        <taxon>Dikarya</taxon>
        <taxon>Ascomycota</taxon>
        <taxon>Pezizomycotina</taxon>
        <taxon>Sordariomycetes</taxon>
        <taxon>Sordariomycetidae</taxon>
        <taxon>Diaporthales</taxon>
        <taxon>Gnomoniaceae</taxon>
        <taxon>Gnomoniopsis</taxon>
    </lineage>
</organism>
<dbReference type="EMBL" id="JAPEVB010000001">
    <property type="protein sequence ID" value="KAJ4397813.1"/>
    <property type="molecule type" value="Genomic_DNA"/>
</dbReference>
<evidence type="ECO:0000313" key="6">
    <source>
        <dbReference type="Proteomes" id="UP001140453"/>
    </source>
</evidence>
<dbReference type="PROSITE" id="PS00122">
    <property type="entry name" value="CARBOXYLESTERASE_B_1"/>
    <property type="match status" value="1"/>
</dbReference>
<dbReference type="AlphaFoldDB" id="A0A9W8Z4Y2"/>
<proteinExistence type="inferred from homology"/>
<dbReference type="InterPro" id="IPR002018">
    <property type="entry name" value="CarbesteraseB"/>
</dbReference>
<keyword evidence="2 3" id="KW-0378">Hydrolase</keyword>
<dbReference type="SUPFAM" id="SSF53474">
    <property type="entry name" value="alpha/beta-Hydrolases"/>
    <property type="match status" value="1"/>
</dbReference>
<gene>
    <name evidence="5" type="ORF">N0V93_002050</name>
</gene>
<dbReference type="PANTHER" id="PTHR43918:SF4">
    <property type="entry name" value="CARBOXYLIC ESTER HYDROLASE"/>
    <property type="match status" value="1"/>
</dbReference>
<feature type="chain" id="PRO_5041017506" description="Carboxylic ester hydrolase" evidence="3">
    <location>
        <begin position="20"/>
        <end position="555"/>
    </location>
</feature>
<dbReference type="Gene3D" id="3.40.50.1820">
    <property type="entry name" value="alpha/beta hydrolase"/>
    <property type="match status" value="1"/>
</dbReference>
<evidence type="ECO:0000259" key="4">
    <source>
        <dbReference type="Pfam" id="PF00135"/>
    </source>
</evidence>
<dbReference type="EC" id="3.1.1.-" evidence="3"/>
<evidence type="ECO:0000313" key="5">
    <source>
        <dbReference type="EMBL" id="KAJ4397813.1"/>
    </source>
</evidence>
<dbReference type="InterPro" id="IPR050654">
    <property type="entry name" value="AChE-related_enzymes"/>
</dbReference>
<sequence>MLFTNLLLLLITSPPATFAQRLFFNYNIDSRQAHNVSSPIVDLGYAKYEGTRLKVGVDQYLGIRYAQPPVGDLRFRAPREPLPESATQDATEFGPLCIGVAQSPPVDGSLSEDCLTASVFTPSNATPNSKLPVWLFIQGGGYATLGQFFNGTEVVRASGGEMVFVNFNYRVGALGFLASETLREDGDLNAGLLDQRRMLEWVQEHIAQFGGDPAHVVIHGPSAGAGSVTHHLTAYDGEDRGLFVGAIAQSPFWPTQRNVSQSEIQFSRFVNSIGCAHARNNSSVMACLRAAPLARIQQANVDVTFEGASGAPIWYWLPVTEGPGTLVPDLLYNSLAAGKFVKVPLMVGDDNNEGTVFVTNASSANQVSTFLQNNYPQLTQAELARINEAYPRVKRPPPTRAAYFASLAGAYGEATFTCAGNRLAEAMADALGEEQVWNYRVNVLDPMNLAAGLGVPHVFENVAIFGRGNTGAYSTSWDTINAAIIPVIMNYYISFVRALDPNMYKYSPAPAWENWGGGMGRRLRLQTNLTGMEDVPGEQANRCALWRSLSHTTQQ</sequence>
<evidence type="ECO:0000256" key="3">
    <source>
        <dbReference type="RuleBase" id="RU361235"/>
    </source>
</evidence>
<feature type="domain" description="Carboxylesterase type B" evidence="4">
    <location>
        <begin position="38"/>
        <end position="536"/>
    </location>
</feature>
<dbReference type="InterPro" id="IPR019826">
    <property type="entry name" value="Carboxylesterase_B_AS"/>
</dbReference>
<dbReference type="Proteomes" id="UP001140453">
    <property type="component" value="Unassembled WGS sequence"/>
</dbReference>
<dbReference type="Pfam" id="PF00135">
    <property type="entry name" value="COesterase"/>
    <property type="match status" value="1"/>
</dbReference>
<dbReference type="InterPro" id="IPR029058">
    <property type="entry name" value="AB_hydrolase_fold"/>
</dbReference>
<dbReference type="GO" id="GO:0052689">
    <property type="term" value="F:carboxylic ester hydrolase activity"/>
    <property type="evidence" value="ECO:0007669"/>
    <property type="project" value="TreeGrafter"/>
</dbReference>
<keyword evidence="3" id="KW-0732">Signal</keyword>
<evidence type="ECO:0000256" key="2">
    <source>
        <dbReference type="ARBA" id="ARBA00022801"/>
    </source>
</evidence>
<protein>
    <recommendedName>
        <fullName evidence="3">Carboxylic ester hydrolase</fullName>
        <ecNumber evidence="3">3.1.1.-</ecNumber>
    </recommendedName>
</protein>
<name>A0A9W8Z4Y2_9PEZI</name>
<evidence type="ECO:0000256" key="1">
    <source>
        <dbReference type="ARBA" id="ARBA00005964"/>
    </source>
</evidence>
<reference evidence="5" key="1">
    <citation type="submission" date="2022-10" db="EMBL/GenBank/DDBJ databases">
        <title>Tapping the CABI collections for fungal endophytes: first genome assemblies for Collariella, Neodidymelliopsis, Ascochyta clinopodiicola, Didymella pomorum, Didymosphaeria variabile, Neocosmospora piperis and Neocucurbitaria cava.</title>
        <authorList>
            <person name="Hill R."/>
        </authorList>
    </citation>
    <scope>NUCLEOTIDE SEQUENCE</scope>
    <source>
        <strain evidence="5">IMI 355082</strain>
    </source>
</reference>
<dbReference type="OrthoDB" id="408631at2759"/>
<dbReference type="PANTHER" id="PTHR43918">
    <property type="entry name" value="ACETYLCHOLINESTERASE"/>
    <property type="match status" value="1"/>
</dbReference>
<comment type="similarity">
    <text evidence="1 3">Belongs to the type-B carboxylesterase/lipase family.</text>
</comment>
<feature type="signal peptide" evidence="3">
    <location>
        <begin position="1"/>
        <end position="19"/>
    </location>
</feature>
<keyword evidence="6" id="KW-1185">Reference proteome</keyword>
<accession>A0A9W8Z4Y2</accession>
<comment type="caution">
    <text evidence="5">The sequence shown here is derived from an EMBL/GenBank/DDBJ whole genome shotgun (WGS) entry which is preliminary data.</text>
</comment>